<comment type="caution">
    <text evidence="2">The sequence shown here is derived from an EMBL/GenBank/DDBJ whole genome shotgun (WGS) entry which is preliminary data.</text>
</comment>
<keyword evidence="1" id="KW-0812">Transmembrane</keyword>
<reference evidence="2 3" key="1">
    <citation type="submission" date="2024-01" db="EMBL/GenBank/DDBJ databases">
        <title>The genomes of 5 underutilized Papilionoideae crops provide insights into root nodulation and disease resistanc.</title>
        <authorList>
            <person name="Jiang F."/>
        </authorList>
    </citation>
    <scope>NUCLEOTIDE SEQUENCE [LARGE SCALE GENOMIC DNA]</scope>
    <source>
        <strain evidence="2">LVBAO_FW01</strain>
        <tissue evidence="2">Leaves</tissue>
    </source>
</reference>
<evidence type="ECO:0000313" key="2">
    <source>
        <dbReference type="EMBL" id="KAK7363661.1"/>
    </source>
</evidence>
<proteinExistence type="predicted"/>
<sequence length="113" mass="13017">MYKYKRLEMKEGFIHSPLECYRKREGMKEGRKIIKEQNHTFLLHFSARCIFIISLFALGTLCSWNSAIKKSIERNGEVGGVVMQICNAERTHGNRIESENPSSSVPLIPNLFL</sequence>
<evidence type="ECO:0000256" key="1">
    <source>
        <dbReference type="SAM" id="Phobius"/>
    </source>
</evidence>
<dbReference type="Proteomes" id="UP001367508">
    <property type="component" value="Unassembled WGS sequence"/>
</dbReference>
<gene>
    <name evidence="2" type="ORF">VNO77_05811</name>
</gene>
<keyword evidence="1" id="KW-1133">Transmembrane helix</keyword>
<dbReference type="EMBL" id="JAYMYQ010000001">
    <property type="protein sequence ID" value="KAK7363661.1"/>
    <property type="molecule type" value="Genomic_DNA"/>
</dbReference>
<accession>A0AAN9MZS4</accession>
<organism evidence="2 3">
    <name type="scientific">Canavalia gladiata</name>
    <name type="common">Sword bean</name>
    <name type="synonym">Dolichos gladiatus</name>
    <dbReference type="NCBI Taxonomy" id="3824"/>
    <lineage>
        <taxon>Eukaryota</taxon>
        <taxon>Viridiplantae</taxon>
        <taxon>Streptophyta</taxon>
        <taxon>Embryophyta</taxon>
        <taxon>Tracheophyta</taxon>
        <taxon>Spermatophyta</taxon>
        <taxon>Magnoliopsida</taxon>
        <taxon>eudicotyledons</taxon>
        <taxon>Gunneridae</taxon>
        <taxon>Pentapetalae</taxon>
        <taxon>rosids</taxon>
        <taxon>fabids</taxon>
        <taxon>Fabales</taxon>
        <taxon>Fabaceae</taxon>
        <taxon>Papilionoideae</taxon>
        <taxon>50 kb inversion clade</taxon>
        <taxon>NPAAA clade</taxon>
        <taxon>indigoferoid/millettioid clade</taxon>
        <taxon>Phaseoleae</taxon>
        <taxon>Canavalia</taxon>
    </lineage>
</organism>
<keyword evidence="3" id="KW-1185">Reference proteome</keyword>
<keyword evidence="1" id="KW-0472">Membrane</keyword>
<dbReference type="AlphaFoldDB" id="A0AAN9MZS4"/>
<evidence type="ECO:0000313" key="3">
    <source>
        <dbReference type="Proteomes" id="UP001367508"/>
    </source>
</evidence>
<feature type="transmembrane region" description="Helical" evidence="1">
    <location>
        <begin position="41"/>
        <end position="61"/>
    </location>
</feature>
<protein>
    <submittedName>
        <fullName evidence="2">Uncharacterized protein</fullName>
    </submittedName>
</protein>
<name>A0AAN9MZS4_CANGL</name>